<dbReference type="RefSeq" id="WP_132247504.1">
    <property type="nucleotide sequence ID" value="NZ_SLWV01000031.1"/>
</dbReference>
<proteinExistence type="predicted"/>
<organism evidence="3 4">
    <name type="scientific">Marinisporobacter balticus</name>
    <dbReference type="NCBI Taxonomy" id="2018667"/>
    <lineage>
        <taxon>Bacteria</taxon>
        <taxon>Bacillati</taxon>
        <taxon>Bacillota</taxon>
        <taxon>Clostridia</taxon>
        <taxon>Peptostreptococcales</taxon>
        <taxon>Thermotaleaceae</taxon>
        <taxon>Marinisporobacter</taxon>
    </lineage>
</organism>
<evidence type="ECO:0000313" key="4">
    <source>
        <dbReference type="Proteomes" id="UP000294919"/>
    </source>
</evidence>
<accession>A0A4R2KBR7</accession>
<dbReference type="AlphaFoldDB" id="A0A4R2KBR7"/>
<protein>
    <submittedName>
        <fullName evidence="3">HK97 family phage major capsid protein</fullName>
    </submittedName>
</protein>
<dbReference type="NCBIfam" id="TIGR01554">
    <property type="entry name" value="major_cap_HK97"/>
    <property type="match status" value="1"/>
</dbReference>
<dbReference type="Pfam" id="PF05065">
    <property type="entry name" value="Phage_capsid"/>
    <property type="match status" value="1"/>
</dbReference>
<comment type="subcellular location">
    <subcellularLocation>
        <location evidence="1">Virion</location>
    </subcellularLocation>
</comment>
<dbReference type="InterPro" id="IPR054612">
    <property type="entry name" value="Phage_capsid-like_C"/>
</dbReference>
<name>A0A4R2KBR7_9FIRM</name>
<gene>
    <name evidence="3" type="ORF">EV214_13131</name>
</gene>
<dbReference type="Gene3D" id="3.30.2320.10">
    <property type="entry name" value="hypothetical protein PF0899 domain"/>
    <property type="match status" value="1"/>
</dbReference>
<dbReference type="OrthoDB" id="1887172at2"/>
<feature type="domain" description="Phage capsid-like C-terminal" evidence="2">
    <location>
        <begin position="120"/>
        <end position="386"/>
    </location>
</feature>
<dbReference type="EMBL" id="SLWV01000031">
    <property type="protein sequence ID" value="TCO69507.1"/>
    <property type="molecule type" value="Genomic_DNA"/>
</dbReference>
<dbReference type="Gene3D" id="3.30.2400.10">
    <property type="entry name" value="Major capsid protein gp5"/>
    <property type="match status" value="1"/>
</dbReference>
<keyword evidence="4" id="KW-1185">Reference proteome</keyword>
<reference evidence="3 4" key="1">
    <citation type="submission" date="2019-03" db="EMBL/GenBank/DDBJ databases">
        <title>Genomic Encyclopedia of Type Strains, Phase IV (KMG-IV): sequencing the most valuable type-strain genomes for metagenomic binning, comparative biology and taxonomic classification.</title>
        <authorList>
            <person name="Goeker M."/>
        </authorList>
    </citation>
    <scope>NUCLEOTIDE SEQUENCE [LARGE SCALE GENOMIC DNA]</scope>
    <source>
        <strain evidence="3 4">DSM 102940</strain>
    </source>
</reference>
<evidence type="ECO:0000259" key="2">
    <source>
        <dbReference type="Pfam" id="PF05065"/>
    </source>
</evidence>
<comment type="caution">
    <text evidence="3">The sequence shown here is derived from an EMBL/GenBank/DDBJ whole genome shotgun (WGS) entry which is preliminary data.</text>
</comment>
<dbReference type="Proteomes" id="UP000294919">
    <property type="component" value="Unassembled WGS sequence"/>
</dbReference>
<dbReference type="InterPro" id="IPR024455">
    <property type="entry name" value="Phage_capsid"/>
</dbReference>
<sequence length="391" mass="42647">MFEKRLKEIQKRKLEIRGLLESGDTAVKLDELETELRNLDSEVKDIERRKAIADGINAGNIDANPIVQPVIPQQRNFGEMEKDTLLATPEYRSAYLKRLQGKDLNEVEQRALTTSVGSAGAAVPTTTMNMIIDKLRQTSALFDKINVSYMPGNLSLVISNAKNAASWKTEGADGTPADDTVVTVNLAGYELIKLVEISAAADAMAIDAFETYIAGEIGRQLSIAIENAIVNGSGSGEPTGILGGITWDTTNSTTWVNGGAVGYDNFMDALALLPTMYHNNAVFVMNRKMLFGGVRKIKDDTKQPIFTYNAQDKAAMTILGYPIILDDYVPDDTIVLGDMNYYYMNFSKSPEIDSDRSAGFRSGKITYRGLAVADGKPALDEAFVKINEAVA</sequence>
<evidence type="ECO:0000313" key="3">
    <source>
        <dbReference type="EMBL" id="TCO69507.1"/>
    </source>
</evidence>
<evidence type="ECO:0000256" key="1">
    <source>
        <dbReference type="ARBA" id="ARBA00004328"/>
    </source>
</evidence>
<dbReference type="SUPFAM" id="SSF56563">
    <property type="entry name" value="Major capsid protein gp5"/>
    <property type="match status" value="1"/>
</dbReference>